<dbReference type="VEuPathDB" id="TriTrypDB:BSAL_11570"/>
<evidence type="ECO:0000313" key="3">
    <source>
        <dbReference type="EMBL" id="CUG87713.1"/>
    </source>
</evidence>
<accession>A0A0S4JEW1</accession>
<evidence type="ECO:0000313" key="4">
    <source>
        <dbReference type="Proteomes" id="UP000051952"/>
    </source>
</evidence>
<evidence type="ECO:0000256" key="1">
    <source>
        <dbReference type="SAM" id="MobiDB-lite"/>
    </source>
</evidence>
<dbReference type="PANTHER" id="PTHR43830">
    <property type="entry name" value="PROTEIN PSP1"/>
    <property type="match status" value="1"/>
</dbReference>
<dbReference type="OrthoDB" id="243127at2759"/>
<name>A0A0S4JEW1_BODSA</name>
<dbReference type="Pfam" id="PF04468">
    <property type="entry name" value="PSP1"/>
    <property type="match status" value="1"/>
</dbReference>
<dbReference type="EMBL" id="CYKH01001579">
    <property type="protein sequence ID" value="CUG87713.1"/>
    <property type="molecule type" value="Genomic_DNA"/>
</dbReference>
<evidence type="ECO:0000259" key="2">
    <source>
        <dbReference type="PROSITE" id="PS51411"/>
    </source>
</evidence>
<gene>
    <name evidence="3" type="ORF">BSAL_11570</name>
</gene>
<dbReference type="PANTHER" id="PTHR43830:SF19">
    <property type="entry name" value="PSP1 C-TERMINAL DOMAIN-CONTAINING PROTEIN"/>
    <property type="match status" value="1"/>
</dbReference>
<keyword evidence="4" id="KW-1185">Reference proteome</keyword>
<feature type="region of interest" description="Disordered" evidence="1">
    <location>
        <begin position="1"/>
        <end position="23"/>
    </location>
</feature>
<dbReference type="GO" id="GO:0005737">
    <property type="term" value="C:cytoplasm"/>
    <property type="evidence" value="ECO:0007669"/>
    <property type="project" value="TreeGrafter"/>
</dbReference>
<protein>
    <recommendedName>
        <fullName evidence="2">PSP1 C-terminal domain-containing protein</fullName>
    </recommendedName>
</protein>
<dbReference type="InterPro" id="IPR007557">
    <property type="entry name" value="PSP1_C"/>
</dbReference>
<dbReference type="AlphaFoldDB" id="A0A0S4JEW1"/>
<feature type="domain" description="PSP1 C-terminal" evidence="2">
    <location>
        <begin position="255"/>
        <end position="342"/>
    </location>
</feature>
<proteinExistence type="predicted"/>
<organism evidence="3 4">
    <name type="scientific">Bodo saltans</name>
    <name type="common">Flagellated protozoan</name>
    <dbReference type="NCBI Taxonomy" id="75058"/>
    <lineage>
        <taxon>Eukaryota</taxon>
        <taxon>Discoba</taxon>
        <taxon>Euglenozoa</taxon>
        <taxon>Kinetoplastea</taxon>
        <taxon>Metakinetoplastina</taxon>
        <taxon>Eubodonida</taxon>
        <taxon>Bodonidae</taxon>
        <taxon>Bodo</taxon>
    </lineage>
</organism>
<dbReference type="Proteomes" id="UP000051952">
    <property type="component" value="Unassembled WGS sequence"/>
</dbReference>
<dbReference type="PROSITE" id="PS51411">
    <property type="entry name" value="PSP1_C"/>
    <property type="match status" value="1"/>
</dbReference>
<sequence length="348" mass="38822">MYRSAQPSPMTFLTDRTQQSIQQQNTVVATPKSASTTHNPYSASVIPANPEEVLLHRSMSQLDAYNYGGRSPYASTSLQGHQYGGHSPLSYNSSFVEFPPVSPMLQSSFRAPSPYSEPPALETPLVVHTKQALTKVYVGGRPVAVPSAAQPVVEVPPTPTATAVESLATPAVPAAQPTAAHQLPNDVVVRIQFRRTESRFLLRDVAKKTAGMNITSLKQLMDTHVVVDGDRGEDIGRIVFVDENGCDDAVPTKIPKVQRIASREEVQRMEALRQDELRALEFAQQQAARLFPAEQLSIDDATFQFDKQKLTLWYRVPDRVYFVPLLKTLNQAYRCRIWMERIDDRMDQ</sequence>
<dbReference type="InterPro" id="IPR047767">
    <property type="entry name" value="PSP1-like"/>
</dbReference>
<reference evidence="4" key="1">
    <citation type="submission" date="2015-09" db="EMBL/GenBank/DDBJ databases">
        <authorList>
            <consortium name="Pathogen Informatics"/>
        </authorList>
    </citation>
    <scope>NUCLEOTIDE SEQUENCE [LARGE SCALE GENOMIC DNA]</scope>
    <source>
        <strain evidence="4">Lake Konstanz</strain>
    </source>
</reference>